<proteinExistence type="predicted"/>
<protein>
    <submittedName>
        <fullName evidence="1">Uncharacterized protein</fullName>
    </submittedName>
</protein>
<reference evidence="1" key="1">
    <citation type="journal article" date="2015" name="Nature">
        <title>Complex archaea that bridge the gap between prokaryotes and eukaryotes.</title>
        <authorList>
            <person name="Spang A."/>
            <person name="Saw J.H."/>
            <person name="Jorgensen S.L."/>
            <person name="Zaremba-Niedzwiedzka K."/>
            <person name="Martijn J."/>
            <person name="Lind A.E."/>
            <person name="van Eijk R."/>
            <person name="Schleper C."/>
            <person name="Guy L."/>
            <person name="Ettema T.J."/>
        </authorList>
    </citation>
    <scope>NUCLEOTIDE SEQUENCE</scope>
</reference>
<organism evidence="1">
    <name type="scientific">marine sediment metagenome</name>
    <dbReference type="NCBI Taxonomy" id="412755"/>
    <lineage>
        <taxon>unclassified sequences</taxon>
        <taxon>metagenomes</taxon>
        <taxon>ecological metagenomes</taxon>
    </lineage>
</organism>
<evidence type="ECO:0000313" key="1">
    <source>
        <dbReference type="EMBL" id="KKL70228.1"/>
    </source>
</evidence>
<comment type="caution">
    <text evidence="1">The sequence shown here is derived from an EMBL/GenBank/DDBJ whole genome shotgun (WGS) entry which is preliminary data.</text>
</comment>
<name>A0A0F9E850_9ZZZZ</name>
<accession>A0A0F9E850</accession>
<dbReference type="EMBL" id="LAZR01025962">
    <property type="protein sequence ID" value="KKL70228.1"/>
    <property type="molecule type" value="Genomic_DNA"/>
</dbReference>
<gene>
    <name evidence="1" type="ORF">LCGC14_2107040</name>
</gene>
<dbReference type="AlphaFoldDB" id="A0A0F9E850"/>
<sequence>MAKDIIKEYFACKSCGNMQFRKEYIFSMQSQTVAARKFMCATAAEMRCHTNR</sequence>